<name>A0A6H5IQQ5_9HYME</name>
<dbReference type="GO" id="GO:0003677">
    <property type="term" value="F:DNA binding"/>
    <property type="evidence" value="ECO:0007669"/>
    <property type="project" value="InterPro"/>
</dbReference>
<evidence type="ECO:0000313" key="3">
    <source>
        <dbReference type="EMBL" id="CAB0040686.1"/>
    </source>
</evidence>
<feature type="compositionally biased region" description="Polar residues" evidence="1">
    <location>
        <begin position="271"/>
        <end position="283"/>
    </location>
</feature>
<dbReference type="EMBL" id="CADCXV010001042">
    <property type="protein sequence ID" value="CAB0040686.1"/>
    <property type="molecule type" value="Genomic_DNA"/>
</dbReference>
<gene>
    <name evidence="3" type="ORF">TBRA_LOCUS12381</name>
</gene>
<reference evidence="3 4" key="1">
    <citation type="submission" date="2020-02" db="EMBL/GenBank/DDBJ databases">
        <authorList>
            <person name="Ferguson B K."/>
        </authorList>
    </citation>
    <scope>NUCLEOTIDE SEQUENCE [LARGE SCALE GENOMIC DNA]</scope>
</reference>
<dbReference type="PANTHER" id="PTHR19446">
    <property type="entry name" value="REVERSE TRANSCRIPTASES"/>
    <property type="match status" value="1"/>
</dbReference>
<dbReference type="CDD" id="cd01650">
    <property type="entry name" value="RT_nLTR_like"/>
    <property type="match status" value="1"/>
</dbReference>
<dbReference type="GO" id="GO:0071897">
    <property type="term" value="P:DNA biosynthetic process"/>
    <property type="evidence" value="ECO:0007669"/>
    <property type="project" value="UniProtKB-ARBA"/>
</dbReference>
<sequence length="1282" mass="144072">MSGGQPRWVTRATRRHEIVPTTYRHQEVLCPWVDTRREECVQLARWDNIRRPLYGPFARTRLLAEIIANYLLGKSARLHNGRRSRVAYEVTGRSHHRGQYWAPILWNVIGVRRSCASSSMAMFVSSVSADKIAVVAVAKHLCDRSNTIGTLVGTTVSAKAAGVIGAPYEDHAQLWRAQKQPTQAVCSRRRLHTPVRSPRLEHSRTKASLHSTGGVSPPTSLPACDRRPAACLLRGHICPCRHTSAGPSCGRASAALRPPPRGRKGRGTLGNAKQRTLRPQSKRTMPGLPLIHRERGARILPLPEVQRRKRETTLPAPRGHDTGKYHQAHARERAELARCCFLRPLSRNKTERRGNRQRVTTGRCCWKKTPPQPSPHEVDDAVVAQYTGGQARSLTSSAHVCEREGLPRERVAGQMQTPAERAMPPQDVSCALLSRAASAYAGTNCATRSTRTYGANHTRQSCPVSEDREQIHQAHLPCQLCHPHSKQEQLYQPSPWKNFEEHAGGSRITAPGPDGVPNAAIKIAIATHPDIFLQVYMACLRTGIFPACWKRQRVVLLPKPGKPPEEPSSYRPLCMLDTAGKILERLICDRLEAITESPGGLSDHQYGFRKGRSTISAIENVIATAREAIAGKRWNRGTKKYCAVVTLDVKNAFNSARWNNIHAALRRMHVLEYLLRIIRSYLSARLLVYDTDDRPETHRVTAGVPQGSVLGPILWNVIYDTVLRLNLRGSVKIVGFADDIALVAVAKHLCQIEHDLNSAIAQVRGALQDLSLVTADHKTEALLITSRKKMETITITVGDCSIMSTPCIRYLGLQIDSRLRFDQHLRIVSEKAARVAGALAKIMPNIGGPRSSRRVLYAHVVDSILLYGAPIWSCATETQAYIRQAESVHRRACLRVISGRPHVSYDATYVIAGVPPLALLADERARIYQRRPEDVKEEERRETLNRWQDRWDRAPKGRWTHRLIPNITEWVERGHGEVDYHLTQLLSGHDFKRHSQRYNNTLSALCSACPITVEDAEHVFFRCLRFHEERERLQQDLQEEIEPENIVRLMLETAGNWMAIDKHVEQDQNFEQISNLNMTRSSSAPPLPQQISGMCFRVHSTRGRPASVESGFNLATLDIPKNRNNEPTEKITCDATNKTTPTCDCGVQGAMMICKLCGAFCHDKCLGSQCLGARPYRFQVVLNFALASLNCADAPRVVFQSLNHRVKFLSMAAALAFRLVTSRIDLIYRLSDAHEHVENTIFHLTCRFWVDRHARARNWMYRLPNGDDNTPQINTGHARFRT</sequence>
<dbReference type="Pfam" id="PF13922">
    <property type="entry name" value="PHD_3"/>
    <property type="match status" value="1"/>
</dbReference>
<dbReference type="Proteomes" id="UP000479190">
    <property type="component" value="Unassembled WGS sequence"/>
</dbReference>
<feature type="region of interest" description="Disordered" evidence="1">
    <location>
        <begin position="193"/>
        <end position="221"/>
    </location>
</feature>
<dbReference type="Pfam" id="PF00078">
    <property type="entry name" value="RVT_1"/>
    <property type="match status" value="1"/>
</dbReference>
<evidence type="ECO:0000313" key="4">
    <source>
        <dbReference type="Proteomes" id="UP000479190"/>
    </source>
</evidence>
<evidence type="ECO:0000259" key="2">
    <source>
        <dbReference type="PROSITE" id="PS50878"/>
    </source>
</evidence>
<feature type="compositionally biased region" description="Polar residues" evidence="1">
    <location>
        <begin position="206"/>
        <end position="218"/>
    </location>
</feature>
<proteinExistence type="predicted"/>
<keyword evidence="4" id="KW-1185">Reference proteome</keyword>
<evidence type="ECO:0000256" key="1">
    <source>
        <dbReference type="SAM" id="MobiDB-lite"/>
    </source>
</evidence>
<dbReference type="InterPro" id="IPR026905">
    <property type="entry name" value="ASX-like_PHD"/>
</dbReference>
<dbReference type="InterPro" id="IPR000477">
    <property type="entry name" value="RT_dom"/>
</dbReference>
<dbReference type="SUPFAM" id="SSF56672">
    <property type="entry name" value="DNA/RNA polymerases"/>
    <property type="match status" value="1"/>
</dbReference>
<organism evidence="3 4">
    <name type="scientific">Trichogramma brassicae</name>
    <dbReference type="NCBI Taxonomy" id="86971"/>
    <lineage>
        <taxon>Eukaryota</taxon>
        <taxon>Metazoa</taxon>
        <taxon>Ecdysozoa</taxon>
        <taxon>Arthropoda</taxon>
        <taxon>Hexapoda</taxon>
        <taxon>Insecta</taxon>
        <taxon>Pterygota</taxon>
        <taxon>Neoptera</taxon>
        <taxon>Endopterygota</taxon>
        <taxon>Hymenoptera</taxon>
        <taxon>Apocrita</taxon>
        <taxon>Proctotrupomorpha</taxon>
        <taxon>Chalcidoidea</taxon>
        <taxon>Trichogrammatidae</taxon>
        <taxon>Trichogramma</taxon>
    </lineage>
</organism>
<dbReference type="InterPro" id="IPR043502">
    <property type="entry name" value="DNA/RNA_pol_sf"/>
</dbReference>
<protein>
    <recommendedName>
        <fullName evidence="2">Reverse transcriptase domain-containing protein</fullName>
    </recommendedName>
</protein>
<feature type="domain" description="Reverse transcriptase" evidence="2">
    <location>
        <begin position="538"/>
        <end position="815"/>
    </location>
</feature>
<dbReference type="OrthoDB" id="7700848at2759"/>
<feature type="region of interest" description="Disordered" evidence="1">
    <location>
        <begin position="248"/>
        <end position="286"/>
    </location>
</feature>
<accession>A0A6H5IQQ5</accession>
<dbReference type="PROSITE" id="PS50878">
    <property type="entry name" value="RT_POL"/>
    <property type="match status" value="1"/>
</dbReference>